<dbReference type="PANTHER" id="PTHR35401">
    <property type="entry name" value="COPG FAMILY HELIX-TURN-HELIX PROTEIN-RELATED-RELATED"/>
    <property type="match status" value="1"/>
</dbReference>
<evidence type="ECO:0000256" key="3">
    <source>
        <dbReference type="ARBA" id="ARBA00023015"/>
    </source>
</evidence>
<comment type="caution">
    <text evidence="7">The sequence shown here is derived from an EMBL/GenBank/DDBJ whole genome shotgun (WGS) entry which is preliminary data.</text>
</comment>
<keyword evidence="8" id="KW-1185">Reference proteome</keyword>
<accession>A0A124E2D9</accession>
<dbReference type="PANTHER" id="PTHR35401:SF1">
    <property type="entry name" value="CYTOPLASMIC PROTEIN"/>
    <property type="match status" value="1"/>
</dbReference>
<dbReference type="InterPro" id="IPR014795">
    <property type="entry name" value="TacA_1-like"/>
</dbReference>
<keyword evidence="3" id="KW-0805">Transcription regulation</keyword>
<proteinExistence type="inferred from homology"/>
<dbReference type="InterPro" id="IPR010985">
    <property type="entry name" value="Ribbon_hlx_hlx"/>
</dbReference>
<keyword evidence="2" id="KW-1277">Toxin-antitoxin system</keyword>
<dbReference type="GO" id="GO:0003677">
    <property type="term" value="F:DNA binding"/>
    <property type="evidence" value="ECO:0007669"/>
    <property type="project" value="UniProtKB-KW"/>
</dbReference>
<protein>
    <recommendedName>
        <fullName evidence="9">DUF1778 domain-containing protein</fullName>
    </recommendedName>
</protein>
<gene>
    <name evidence="7" type="ORF">RMCC_3479</name>
</gene>
<reference evidence="8" key="1">
    <citation type="journal article" date="2016" name="Genome Announc.">
        <title>Draft Genome Sequences of Five Rapidly Growing Mycobacterium Species, M. thermoresistibile, M. fortuitum subsp. acetamidolyticum, M. canariasense, M. brisbanense, and M. novocastrense.</title>
        <authorList>
            <person name="Katahira K."/>
            <person name="Ogura Y."/>
            <person name="Gotoh Y."/>
            <person name="Hayashi T."/>
        </authorList>
    </citation>
    <scope>NUCLEOTIDE SEQUENCE [LARGE SCALE GENOMIC DNA]</scope>
    <source>
        <strain evidence="8">JCM15298</strain>
    </source>
</reference>
<reference evidence="8" key="2">
    <citation type="submission" date="2016-02" db="EMBL/GenBank/DDBJ databases">
        <title>Draft genome sequence of five rapidly growing Mycobacterium species.</title>
        <authorList>
            <person name="Katahira K."/>
            <person name="Gotou Y."/>
            <person name="Iida K."/>
            <person name="Ogura Y."/>
            <person name="Hayashi T."/>
        </authorList>
    </citation>
    <scope>NUCLEOTIDE SEQUENCE [LARGE SCALE GENOMIC DNA]</scope>
    <source>
        <strain evidence="8">JCM15298</strain>
    </source>
</reference>
<dbReference type="EMBL" id="BCSY01000052">
    <property type="protein sequence ID" value="GAS96513.1"/>
    <property type="molecule type" value="Genomic_DNA"/>
</dbReference>
<dbReference type="Proteomes" id="UP000069443">
    <property type="component" value="Unassembled WGS sequence"/>
</dbReference>
<dbReference type="SUPFAM" id="SSF47598">
    <property type="entry name" value="Ribbon-helix-helix"/>
    <property type="match status" value="1"/>
</dbReference>
<keyword evidence="4" id="KW-0238">DNA-binding</keyword>
<evidence type="ECO:0000256" key="4">
    <source>
        <dbReference type="ARBA" id="ARBA00023125"/>
    </source>
</evidence>
<evidence type="ECO:0008006" key="9">
    <source>
        <dbReference type="Google" id="ProtNLM"/>
    </source>
</evidence>
<evidence type="ECO:0000313" key="8">
    <source>
        <dbReference type="Proteomes" id="UP000069443"/>
    </source>
</evidence>
<keyword evidence="1" id="KW-0678">Repressor</keyword>
<keyword evidence="5" id="KW-0804">Transcription</keyword>
<dbReference type="Pfam" id="PF08681">
    <property type="entry name" value="TacA1"/>
    <property type="match status" value="1"/>
</dbReference>
<comment type="similarity">
    <text evidence="6">Belongs to the TacA antitoxin family.</text>
</comment>
<dbReference type="GO" id="GO:0006355">
    <property type="term" value="P:regulation of DNA-templated transcription"/>
    <property type="evidence" value="ECO:0007669"/>
    <property type="project" value="InterPro"/>
</dbReference>
<organism evidence="7 8">
    <name type="scientific">Mycolicibacterium canariasense</name>
    <name type="common">Mycobacterium canariasense</name>
    <dbReference type="NCBI Taxonomy" id="228230"/>
    <lineage>
        <taxon>Bacteria</taxon>
        <taxon>Bacillati</taxon>
        <taxon>Actinomycetota</taxon>
        <taxon>Actinomycetes</taxon>
        <taxon>Mycobacteriales</taxon>
        <taxon>Mycobacteriaceae</taxon>
        <taxon>Mycolicibacterium</taxon>
    </lineage>
</organism>
<sequence>MVEAWSLMVTSDGRERAAADLGTPPRAELHRSALADGMYTNSAYTSGVETKSGRWHLRVTAAQDAVVRRVLDVTGESLNDYVVRHAVQAAEADLADRRVFVLDDAAWTDLQALLDRPPSPKPELARLLANPSILER</sequence>
<evidence type="ECO:0000256" key="5">
    <source>
        <dbReference type="ARBA" id="ARBA00023163"/>
    </source>
</evidence>
<evidence type="ECO:0000256" key="1">
    <source>
        <dbReference type="ARBA" id="ARBA00022491"/>
    </source>
</evidence>
<name>A0A124E2D9_MYCCR</name>
<dbReference type="Gene3D" id="1.20.5.780">
    <property type="entry name" value="Single helix bin"/>
    <property type="match status" value="1"/>
</dbReference>
<evidence type="ECO:0000256" key="6">
    <source>
        <dbReference type="ARBA" id="ARBA00049988"/>
    </source>
</evidence>
<evidence type="ECO:0000256" key="2">
    <source>
        <dbReference type="ARBA" id="ARBA00022649"/>
    </source>
</evidence>
<evidence type="ECO:0000313" key="7">
    <source>
        <dbReference type="EMBL" id="GAS96513.1"/>
    </source>
</evidence>
<dbReference type="STRING" id="228230.RMCC_3479"/>
<dbReference type="AlphaFoldDB" id="A0A124E2D9"/>